<comment type="caution">
    <text evidence="3">The sequence shown here is derived from an EMBL/GenBank/DDBJ whole genome shotgun (WGS) entry which is preliminary data.</text>
</comment>
<dbReference type="Pfam" id="PF24476">
    <property type="entry name" value="DUF7580"/>
    <property type="match status" value="1"/>
</dbReference>
<keyword evidence="4" id="KW-1185">Reference proteome</keyword>
<dbReference type="Proteomes" id="UP000226031">
    <property type="component" value="Unassembled WGS sequence"/>
</dbReference>
<dbReference type="GO" id="GO:0003824">
    <property type="term" value="F:catalytic activity"/>
    <property type="evidence" value="ECO:0007669"/>
    <property type="project" value="InterPro"/>
</dbReference>
<name>A0A2B7ZCM7_9EURO</name>
<dbReference type="AlphaFoldDB" id="A0A2B7ZCM7"/>
<gene>
    <name evidence="3" type="ORF">GX50_06097</name>
</gene>
<feature type="chain" id="PRO_5013061262" description="DUF7580 domain-containing protein" evidence="1">
    <location>
        <begin position="22"/>
        <end position="486"/>
    </location>
</feature>
<protein>
    <recommendedName>
        <fullName evidence="2">DUF7580 domain-containing protein</fullName>
    </recommendedName>
</protein>
<feature type="domain" description="DUF7580" evidence="2">
    <location>
        <begin position="16"/>
        <end position="81"/>
    </location>
</feature>
<dbReference type="InterPro" id="IPR035994">
    <property type="entry name" value="Nucleoside_phosphorylase_sf"/>
</dbReference>
<dbReference type="PANTHER" id="PTHR46082">
    <property type="entry name" value="ATP/GTP-BINDING PROTEIN-RELATED"/>
    <property type="match status" value="1"/>
</dbReference>
<organism evidence="3 4">
    <name type="scientific">[Emmonsia] crescens</name>
    <dbReference type="NCBI Taxonomy" id="73230"/>
    <lineage>
        <taxon>Eukaryota</taxon>
        <taxon>Fungi</taxon>
        <taxon>Dikarya</taxon>
        <taxon>Ascomycota</taxon>
        <taxon>Pezizomycotina</taxon>
        <taxon>Eurotiomycetes</taxon>
        <taxon>Eurotiomycetidae</taxon>
        <taxon>Onygenales</taxon>
        <taxon>Ajellomycetaceae</taxon>
        <taxon>Emergomyces</taxon>
    </lineage>
</organism>
<accession>A0A2B7ZCM7</accession>
<feature type="signal peptide" evidence="1">
    <location>
        <begin position="1"/>
        <end position="21"/>
    </location>
</feature>
<proteinExistence type="predicted"/>
<reference evidence="3 4" key="1">
    <citation type="submission" date="2017-10" db="EMBL/GenBank/DDBJ databases">
        <title>Comparative genomics in systemic dimorphic fungi from Ajellomycetaceae.</title>
        <authorList>
            <person name="Munoz J.F."/>
            <person name="Mcewen J.G."/>
            <person name="Clay O.K."/>
            <person name="Cuomo C.A."/>
        </authorList>
    </citation>
    <scope>NUCLEOTIDE SEQUENCE [LARGE SCALE GENOMIC DNA]</scope>
    <source>
        <strain evidence="3 4">UAMH4076</strain>
    </source>
</reference>
<dbReference type="VEuPathDB" id="FungiDB:EMCG_00822"/>
<dbReference type="SUPFAM" id="SSF53167">
    <property type="entry name" value="Purine and uridine phosphorylases"/>
    <property type="match status" value="1"/>
</dbReference>
<dbReference type="Gene3D" id="3.40.50.1580">
    <property type="entry name" value="Nucleoside phosphorylase domain"/>
    <property type="match status" value="1"/>
</dbReference>
<dbReference type="InterPro" id="IPR053137">
    <property type="entry name" value="NLR-like"/>
</dbReference>
<dbReference type="PANTHER" id="PTHR46082:SF6">
    <property type="entry name" value="AAA+ ATPASE DOMAIN-CONTAINING PROTEIN-RELATED"/>
    <property type="match status" value="1"/>
</dbReference>
<evidence type="ECO:0000313" key="4">
    <source>
        <dbReference type="Proteomes" id="UP000226031"/>
    </source>
</evidence>
<evidence type="ECO:0000256" key="1">
    <source>
        <dbReference type="SAM" id="SignalP"/>
    </source>
</evidence>
<dbReference type="EMBL" id="PDND01000140">
    <property type="protein sequence ID" value="PGH31120.1"/>
    <property type="molecule type" value="Genomic_DNA"/>
</dbReference>
<dbReference type="InterPro" id="IPR056002">
    <property type="entry name" value="DUF7580"/>
</dbReference>
<dbReference type="GO" id="GO:0009116">
    <property type="term" value="P:nucleoside metabolic process"/>
    <property type="evidence" value="ECO:0007669"/>
    <property type="project" value="InterPro"/>
</dbReference>
<sequence length="486" mass="54265">MFKVLDFKLLGLLRTIEICALVNVEEREESRSYLHAAKGCLYLHMTLQKFQDQATDITATNLLQKAIYEEIVRNLELVVNPQSSEQKRGESISGLPVTKKLSISSQTDHDSRQILPYRAIKPPAGKTSRPTSRDEFRLAILCVLPLEYKAVSFLFDEFWDDDYRSADGDPNKYTTGRIGRFNVVLVLLPNVGKVSAASTSACLRSSFPGVILVFVTGICSAVPNPGTDEELLLDDVVIGKNIAQYDLGRQYPDRFAMRDNVGDALGRPPKKLRNLLAIFETVIGRGRLERTIATYLQEIQKKSAGGKHPSEAKYQYPGALQDKLFQASYRHKHYLSPHCICKEGHEGELSMSVCEESRQLSCKELGCDDEHLLWRERIEEKRQLENEGRSSEAQAPSIFVGSIGSGDTAINSGEHRDMIAETHDLLAFESEAAGVWDEFPCCIVVKAACDYADSHRNDIWQDFAAATAASATKALLERYFNSNALC</sequence>
<dbReference type="STRING" id="73230.A0A2B7ZCM7"/>
<evidence type="ECO:0000259" key="2">
    <source>
        <dbReference type="Pfam" id="PF24476"/>
    </source>
</evidence>
<evidence type="ECO:0000313" key="3">
    <source>
        <dbReference type="EMBL" id="PGH31120.1"/>
    </source>
</evidence>
<keyword evidence="1" id="KW-0732">Signal</keyword>